<name>A0A7J7NIX8_9MAGN</name>
<comment type="caution">
    <text evidence="4">The sequence shown here is derived from an EMBL/GenBank/DDBJ whole genome shotgun (WGS) entry which is preliminary data.</text>
</comment>
<dbReference type="InterPro" id="IPR013783">
    <property type="entry name" value="Ig-like_fold"/>
</dbReference>
<keyword evidence="1" id="KW-0175">Coiled coil</keyword>
<dbReference type="EMBL" id="JACGCM010000768">
    <property type="protein sequence ID" value="KAF6166934.1"/>
    <property type="molecule type" value="Genomic_DNA"/>
</dbReference>
<dbReference type="GO" id="GO:0009507">
    <property type="term" value="C:chloroplast"/>
    <property type="evidence" value="ECO:0007669"/>
    <property type="project" value="UniProtKB-ARBA"/>
</dbReference>
<gene>
    <name evidence="4" type="ORF">GIB67_037447</name>
</gene>
<sequence>MAVLNHNLISFTNSSHHHYHCDHLSAFGFSLKIQHLQLIHGVHRFGTRRYASNKISRVGVGKSVKSNEELCNDLREFVSAAGFPEGYVPSFKELLQYGRKDLANIVRRRGYKVMADLLTNSAKENTTTQISSVENEDVNSGHEDDLVKKVEEISEGVSSSSKHSLGVKRFSYKNGGSQLQVEELSTVEGHNISGDIDKVDNSSNASSKYAAAGDGSTSRKSAWTLKLVATEYDTHRDNVLLAEGRRYTHSDKDVDVEVSESDNEIEINRLKVTLELELSELKKQIEKEKHALSTLQTKAEYEIGRAKKIILEKNEELHAAEEGLSGLKEVLIDYWGNGHTVAVSGNFNGWHHPIEMEPNSSSTMGSTESRTQRQWSTTLWLYPGVYEIKFVVDGHWTIDPQRETGWRGGIQNNIIRVDR</sequence>
<feature type="domain" description="AMP-activated protein kinase glycogen-binding" evidence="3">
    <location>
        <begin position="330"/>
        <end position="418"/>
    </location>
</feature>
<organism evidence="4 5">
    <name type="scientific">Kingdonia uniflora</name>
    <dbReference type="NCBI Taxonomy" id="39325"/>
    <lineage>
        <taxon>Eukaryota</taxon>
        <taxon>Viridiplantae</taxon>
        <taxon>Streptophyta</taxon>
        <taxon>Embryophyta</taxon>
        <taxon>Tracheophyta</taxon>
        <taxon>Spermatophyta</taxon>
        <taxon>Magnoliopsida</taxon>
        <taxon>Ranunculales</taxon>
        <taxon>Circaeasteraceae</taxon>
        <taxon>Kingdonia</taxon>
    </lineage>
</organism>
<dbReference type="PANTHER" id="PTHR47434:SF2">
    <property type="entry name" value="PROTEIN PTST HOMOLOG 3, CHLOROPLASTIC"/>
    <property type="match status" value="1"/>
</dbReference>
<dbReference type="Gene3D" id="2.60.40.10">
    <property type="entry name" value="Immunoglobulins"/>
    <property type="match status" value="1"/>
</dbReference>
<accession>A0A7J7NIX8</accession>
<protein>
    <recommendedName>
        <fullName evidence="3">AMP-activated protein kinase glycogen-binding domain-containing protein</fullName>
    </recommendedName>
</protein>
<dbReference type="Pfam" id="PF16561">
    <property type="entry name" value="AMPK1_CBM"/>
    <property type="match status" value="1"/>
</dbReference>
<evidence type="ECO:0000256" key="2">
    <source>
        <dbReference type="SAM" id="MobiDB-lite"/>
    </source>
</evidence>
<dbReference type="PANTHER" id="PTHR47434">
    <property type="entry name" value="PROTEIN PTST HOMOLOG 3, CHLOROPLASTIC"/>
    <property type="match status" value="1"/>
</dbReference>
<reference evidence="4 5" key="1">
    <citation type="journal article" date="2020" name="IScience">
        <title>Genome Sequencing of the Endangered Kingdonia uniflora (Circaeasteraceae, Ranunculales) Reveals Potential Mechanisms of Evolutionary Specialization.</title>
        <authorList>
            <person name="Sun Y."/>
            <person name="Deng T."/>
            <person name="Zhang A."/>
            <person name="Moore M.J."/>
            <person name="Landis J.B."/>
            <person name="Lin N."/>
            <person name="Zhang H."/>
            <person name="Zhang X."/>
            <person name="Huang J."/>
            <person name="Zhang X."/>
            <person name="Sun H."/>
            <person name="Wang H."/>
        </authorList>
    </citation>
    <scope>NUCLEOTIDE SEQUENCE [LARGE SCALE GENOMIC DNA]</scope>
    <source>
        <strain evidence="4">TB1705</strain>
        <tissue evidence="4">Leaf</tissue>
    </source>
</reference>
<dbReference type="InterPro" id="IPR032640">
    <property type="entry name" value="AMPK1_CBM"/>
</dbReference>
<dbReference type="OrthoDB" id="531008at2759"/>
<dbReference type="CDD" id="cd02859">
    <property type="entry name" value="E_set_AMPKbeta_like_N"/>
    <property type="match status" value="1"/>
</dbReference>
<dbReference type="SUPFAM" id="SSF81296">
    <property type="entry name" value="E set domains"/>
    <property type="match status" value="1"/>
</dbReference>
<feature type="coiled-coil region" evidence="1">
    <location>
        <begin position="271"/>
        <end position="298"/>
    </location>
</feature>
<evidence type="ECO:0000259" key="3">
    <source>
        <dbReference type="Pfam" id="PF16561"/>
    </source>
</evidence>
<dbReference type="Proteomes" id="UP000541444">
    <property type="component" value="Unassembled WGS sequence"/>
</dbReference>
<dbReference type="InterPro" id="IPR014756">
    <property type="entry name" value="Ig_E-set"/>
</dbReference>
<feature type="region of interest" description="Disordered" evidence="2">
    <location>
        <begin position="194"/>
        <end position="215"/>
    </location>
</feature>
<evidence type="ECO:0000313" key="5">
    <source>
        <dbReference type="Proteomes" id="UP000541444"/>
    </source>
</evidence>
<feature type="compositionally biased region" description="Low complexity" evidence="2">
    <location>
        <begin position="201"/>
        <end position="212"/>
    </location>
</feature>
<keyword evidence="5" id="KW-1185">Reference proteome</keyword>
<evidence type="ECO:0000256" key="1">
    <source>
        <dbReference type="SAM" id="Coils"/>
    </source>
</evidence>
<proteinExistence type="predicted"/>
<evidence type="ECO:0000313" key="4">
    <source>
        <dbReference type="EMBL" id="KAF6166934.1"/>
    </source>
</evidence>
<dbReference type="AlphaFoldDB" id="A0A7J7NIX8"/>